<feature type="compositionally biased region" description="Basic and acidic residues" evidence="2">
    <location>
        <begin position="1037"/>
        <end position="1051"/>
    </location>
</feature>
<feature type="region of interest" description="Disordered" evidence="2">
    <location>
        <begin position="989"/>
        <end position="1246"/>
    </location>
</feature>
<feature type="compositionally biased region" description="Basic and acidic residues" evidence="2">
    <location>
        <begin position="313"/>
        <end position="325"/>
    </location>
</feature>
<feature type="compositionally biased region" description="Polar residues" evidence="2">
    <location>
        <begin position="374"/>
        <end position="390"/>
    </location>
</feature>
<feature type="compositionally biased region" description="Polar residues" evidence="2">
    <location>
        <begin position="332"/>
        <end position="360"/>
    </location>
</feature>
<dbReference type="Gene3D" id="1.20.120.330">
    <property type="entry name" value="Nucleotidyltransferases domain 2"/>
    <property type="match status" value="1"/>
</dbReference>
<feature type="compositionally biased region" description="Polar residues" evidence="2">
    <location>
        <begin position="194"/>
        <end position="209"/>
    </location>
</feature>
<dbReference type="GO" id="GO:0005078">
    <property type="term" value="F:MAP-kinase scaffold activity"/>
    <property type="evidence" value="ECO:0007669"/>
    <property type="project" value="TreeGrafter"/>
</dbReference>
<dbReference type="InterPro" id="IPR039892">
    <property type="entry name" value="Spa2/Sph1"/>
</dbReference>
<dbReference type="PANTHER" id="PTHR21601">
    <property type="entry name" value="SPA2 PROTEIN"/>
    <property type="match status" value="1"/>
</dbReference>
<feature type="compositionally biased region" description="Polar residues" evidence="2">
    <location>
        <begin position="303"/>
        <end position="312"/>
    </location>
</feature>
<feature type="compositionally biased region" description="Polar residues" evidence="2">
    <location>
        <begin position="437"/>
        <end position="454"/>
    </location>
</feature>
<feature type="region of interest" description="Disordered" evidence="2">
    <location>
        <begin position="801"/>
        <end position="901"/>
    </location>
</feature>
<feature type="compositionally biased region" description="Basic and acidic residues" evidence="2">
    <location>
        <begin position="1358"/>
        <end position="1369"/>
    </location>
</feature>
<feature type="compositionally biased region" description="Polar residues" evidence="2">
    <location>
        <begin position="1132"/>
        <end position="1141"/>
    </location>
</feature>
<dbReference type="GO" id="GO:0005935">
    <property type="term" value="C:cellular bud neck"/>
    <property type="evidence" value="ECO:0007669"/>
    <property type="project" value="TreeGrafter"/>
</dbReference>
<dbReference type="PANTHER" id="PTHR21601:SF0">
    <property type="entry name" value="PROTEIN SPA2-RELATED"/>
    <property type="match status" value="1"/>
</dbReference>
<feature type="region of interest" description="Disordered" evidence="2">
    <location>
        <begin position="923"/>
        <end position="974"/>
    </location>
</feature>
<evidence type="ECO:0000256" key="1">
    <source>
        <dbReference type="ARBA" id="ARBA00022737"/>
    </source>
</evidence>
<feature type="compositionally biased region" description="Polar residues" evidence="2">
    <location>
        <begin position="949"/>
        <end position="958"/>
    </location>
</feature>
<feature type="compositionally biased region" description="Basic and acidic residues" evidence="2">
    <location>
        <begin position="1191"/>
        <end position="1202"/>
    </location>
</feature>
<feature type="compositionally biased region" description="Polar residues" evidence="2">
    <location>
        <begin position="251"/>
        <end position="261"/>
    </location>
</feature>
<dbReference type="GO" id="GO:0036267">
    <property type="term" value="P:invasive filamentous growth"/>
    <property type="evidence" value="ECO:0007669"/>
    <property type="project" value="TreeGrafter"/>
</dbReference>
<feature type="domain" description="GIT Spa2 homology (SHD)" evidence="3">
    <location>
        <begin position="45"/>
        <end position="75"/>
    </location>
</feature>
<feature type="compositionally biased region" description="Polar residues" evidence="2">
    <location>
        <begin position="621"/>
        <end position="634"/>
    </location>
</feature>
<dbReference type="OrthoDB" id="5588096at2759"/>
<dbReference type="GO" id="GO:0005934">
    <property type="term" value="C:cellular bud tip"/>
    <property type="evidence" value="ECO:0007669"/>
    <property type="project" value="TreeGrafter"/>
</dbReference>
<dbReference type="InterPro" id="IPR022018">
    <property type="entry name" value="GIT1_C"/>
</dbReference>
<feature type="compositionally biased region" description="Basic and acidic residues" evidence="2">
    <location>
        <begin position="878"/>
        <end position="888"/>
    </location>
</feature>
<keyword evidence="1" id="KW-0677">Repeat</keyword>
<dbReference type="Pfam" id="PF08518">
    <property type="entry name" value="GIT_SHD"/>
    <property type="match status" value="2"/>
</dbReference>
<feature type="region of interest" description="Disordered" evidence="2">
    <location>
        <begin position="126"/>
        <end position="229"/>
    </location>
</feature>
<proteinExistence type="predicted"/>
<protein>
    <submittedName>
        <fullName evidence="4">LANO_0F04566g1_1</fullName>
    </submittedName>
</protein>
<evidence type="ECO:0000256" key="2">
    <source>
        <dbReference type="SAM" id="MobiDB-lite"/>
    </source>
</evidence>
<accession>A0A1G4K7N9</accession>
<feature type="compositionally biased region" description="Low complexity" evidence="2">
    <location>
        <begin position="396"/>
        <end position="408"/>
    </location>
</feature>
<feature type="compositionally biased region" description="Polar residues" evidence="2">
    <location>
        <begin position="1095"/>
        <end position="1110"/>
    </location>
</feature>
<feature type="compositionally biased region" description="Low complexity" evidence="2">
    <location>
        <begin position="1179"/>
        <end position="1190"/>
    </location>
</feature>
<sequence length="1571" mass="173116">MATSKADLSAEQRRLVHVYYRELRDFFQVTGAKHDRSSSARAQKARSKLLKLYASQFFELSTDVHDELQRRIDENQTQPDHLLPKDTFHVKRNQARQKLANLSESRFNDLVDDILYEIQRRDYHVLPSPETPLSPLRKSHENDNTANGPSPPRSALQLDLGNTGNNDVALPQVLRTQADQSNPTDTIPGERTKNLSNITPNATVQQSQVIPKKASIEWSSDEDEDDLKTVKPGLHEDLNETRMQGGHEQLPLSSTKNQENLSAHAMSPESKLDGENFAKSAGSLKDSDESELEGPTGLPHGATLQSEFSKTGHNVERDGSHEEQYPRGVNRFTASSSEIEGLNTTEGISTSPRKSWADNGTNKELERSLLDSLGSDQGNSNGKAEAQSQLVDYPESQQSSRSNSLLLQRKSEKKKMEDSIQRTSPLKTSKEVEASYQGPSDSASNMSSYGQRGNSGPFHDADESIGNMENQLRHWGSLKRVSLDRENSKREIEVLVAEGTKMDQKITELEKSNMLLSSARANLESDMHLYKNENEALKEHVESITKSMESVNVELVKLKEESTESATQSKTLINENHQKQFTTLTKQINSLSIENEQLKQMVAELELKLKGFKSSDRSNEGNDSNSTMGLPSGTTLRKQIDFSSDSLEKFVSSDGQIPKDLLLSFNAQIDSIFDHLHGDKSVRTFGYQLFDDLAHIADSVHKMIRLIDVPAYQEPVLVLKASLSHGITSVRFFAIYHDVLPLVTVASAISDISFAVCCLIDVVKVTGVEKDAARAVDHLRNIPQTPTLSGESSASNQLGMEIDNDFKDPRDSTQHTQNAPATMSPVKPLKITQKVGNNSPPPRNTHASRKPSSTLFASIVNPNTSSHTSPRNSQFSRSRSDSSTEKPGAKVGSGVNDEDGSARALHFSNREDVLQASHLHFVEGSGNSKTAEDSEKSNSALSSKEELVLSTTKPSSDLSRAISDEPLNNLKNTGEDLGIVESRRTILNAPRAKGESQGVAEVTSVPQAQKEQSTDALDTTGRGQEAPISHSKVRPNIFEKLRKQSKLREVDPATSSGDETMDEHESHKNDDSNLTSDDDLTYQALKDSMRKKQLNNDTGIVTSGCPNTPGKTDIKRTTHSPYKSQDQKDSMIHQTAKTIQNSDREIVTFSKSAQGLHKEGSERAINNDGGEGRQAGQISTPVKSSNSVSSEPERSSSEKENESQAQLQNQFSPTVRSGKTQIKTQTISIPGEAVNTSGLGGKDDKLLLDQKPTRSQMETKDNVTGQAYPPSLVVKLEEEDDWITSEKEELPITEAAGAMKQIAGASNLKNLREPSTPKIQGIVKKEENSDASPQGYKTQSHVSSAAFTKPLVKVEEFQSSEKDANKTLKQENTNDWIKPSSGKYTSAEELTKSNTDTVDKESEDESDFDIDAFDIENPDNTLSELLLYLEHRTIEVISTIQSLLTSIKQPQASKGALCKDSSAINLVIAQMVEATNVSMAQSRNAALKEHGNWVVQSLKDCKRRMTSLCHLNGDGTINIDESDDEYADKHFKQRLAGIAFDVAKCTKELVKTVEEASLKEEIEYLNSKLAL</sequence>
<feature type="compositionally biased region" description="Polar residues" evidence="2">
    <location>
        <begin position="1004"/>
        <end position="1017"/>
    </location>
</feature>
<evidence type="ECO:0000313" key="4">
    <source>
        <dbReference type="EMBL" id="SCU99970.1"/>
    </source>
</evidence>
<feature type="domain" description="GIT Spa2 homology (SHD)" evidence="3">
    <location>
        <begin position="95"/>
        <end position="125"/>
    </location>
</feature>
<gene>
    <name evidence="4" type="ORF">LANO_0F04566G</name>
</gene>
<dbReference type="SMART" id="SM00555">
    <property type="entry name" value="GIT"/>
    <property type="match status" value="2"/>
</dbReference>
<dbReference type="InterPro" id="IPR013724">
    <property type="entry name" value="GIT_SHD"/>
</dbReference>
<dbReference type="EMBL" id="LT598452">
    <property type="protein sequence ID" value="SCU99970.1"/>
    <property type="molecule type" value="Genomic_DNA"/>
</dbReference>
<dbReference type="GO" id="GO:0005826">
    <property type="term" value="C:actomyosin contractile ring"/>
    <property type="evidence" value="ECO:0007669"/>
    <property type="project" value="TreeGrafter"/>
</dbReference>
<evidence type="ECO:0000259" key="3">
    <source>
        <dbReference type="SMART" id="SM00555"/>
    </source>
</evidence>
<feature type="compositionally biased region" description="Polar residues" evidence="2">
    <location>
        <begin position="850"/>
        <end position="870"/>
    </location>
</feature>
<reference evidence="5" key="1">
    <citation type="submission" date="2016-03" db="EMBL/GenBank/DDBJ databases">
        <authorList>
            <person name="Devillers Hugo."/>
        </authorList>
    </citation>
    <scope>NUCLEOTIDE SEQUENCE [LARGE SCALE GENOMIC DNA]</scope>
</reference>
<organism evidence="4 5">
    <name type="scientific">Lachancea nothofagi CBS 11611</name>
    <dbReference type="NCBI Taxonomy" id="1266666"/>
    <lineage>
        <taxon>Eukaryota</taxon>
        <taxon>Fungi</taxon>
        <taxon>Dikarya</taxon>
        <taxon>Ascomycota</taxon>
        <taxon>Saccharomycotina</taxon>
        <taxon>Saccharomycetes</taxon>
        <taxon>Saccharomycetales</taxon>
        <taxon>Saccharomycetaceae</taxon>
        <taxon>Lachancea</taxon>
    </lineage>
</organism>
<dbReference type="GO" id="GO:0000131">
    <property type="term" value="C:incipient cellular bud site"/>
    <property type="evidence" value="ECO:0007669"/>
    <property type="project" value="TreeGrafter"/>
</dbReference>
<name>A0A1G4K7N9_9SACH</name>
<feature type="compositionally biased region" description="Polar residues" evidence="2">
    <location>
        <begin position="174"/>
        <end position="185"/>
    </location>
</feature>
<feature type="compositionally biased region" description="Polar residues" evidence="2">
    <location>
        <begin position="1204"/>
        <end position="1228"/>
    </location>
</feature>
<keyword evidence="5" id="KW-1185">Reference proteome</keyword>
<dbReference type="Pfam" id="PF12205">
    <property type="entry name" value="GIT1_C"/>
    <property type="match status" value="1"/>
</dbReference>
<dbReference type="GO" id="GO:0007124">
    <property type="term" value="P:pseudohyphal growth"/>
    <property type="evidence" value="ECO:0007669"/>
    <property type="project" value="TreeGrafter"/>
</dbReference>
<evidence type="ECO:0000313" key="5">
    <source>
        <dbReference type="Proteomes" id="UP000189911"/>
    </source>
</evidence>
<feature type="region of interest" description="Disordered" evidence="2">
    <location>
        <begin position="1253"/>
        <end position="1272"/>
    </location>
</feature>
<feature type="region of interest" description="Disordered" evidence="2">
    <location>
        <begin position="1358"/>
        <end position="1405"/>
    </location>
</feature>
<dbReference type="GO" id="GO:1902716">
    <property type="term" value="C:cell cortex of growing cell tip"/>
    <property type="evidence" value="ECO:0007669"/>
    <property type="project" value="TreeGrafter"/>
</dbReference>
<feature type="compositionally biased region" description="Basic and acidic residues" evidence="2">
    <location>
        <begin position="804"/>
        <end position="813"/>
    </location>
</feature>
<dbReference type="GO" id="GO:0043332">
    <property type="term" value="C:mating projection tip"/>
    <property type="evidence" value="ECO:0007669"/>
    <property type="project" value="TreeGrafter"/>
</dbReference>
<feature type="region of interest" description="Disordered" evidence="2">
    <location>
        <begin position="244"/>
        <end position="464"/>
    </location>
</feature>
<feature type="region of interest" description="Disordered" evidence="2">
    <location>
        <begin position="613"/>
        <end position="634"/>
    </location>
</feature>
<dbReference type="Proteomes" id="UP000189911">
    <property type="component" value="Chromosome F"/>
</dbReference>
<dbReference type="GO" id="GO:0007121">
    <property type="term" value="P:bipolar cellular bud site selection"/>
    <property type="evidence" value="ECO:0007669"/>
    <property type="project" value="TreeGrafter"/>
</dbReference>